<comment type="caution">
    <text evidence="18">The sequence shown here is derived from an EMBL/GenBank/DDBJ whole genome shotgun (WGS) entry which is preliminary data.</text>
</comment>
<dbReference type="CDD" id="cd01887">
    <property type="entry name" value="IF2_eIF5B"/>
    <property type="match status" value="1"/>
</dbReference>
<proteinExistence type="inferred from homology"/>
<comment type="function">
    <text evidence="14">Plays a role in translation initiation. Ribosome-dependent GTPase that promotes the joining of the 60S ribosomal subunit to the pre-initiation complex to form the 80S initiation complex with the initiator methionine-tRNA in the P-site base paired to the start codon. Together with eIF1A (EIF1AX), actively orients the initiator methionine-tRNA in a conformation that allows 60S ribosomal subunit joining to form the 80S initiation complex. Is released after formation of the 80S initiation complex. Its GTPase activity is not essential for ribosomal subunits joining, but GTP hydrolysis is needed for eIF1A (EIF1AX) ejection quickly followed by EIF5B release to form elongation-competent ribosomes. In contrast to its procaryotic homolog, does not promote recruitment of Met-rRNA to the small ribosomal subunit.</text>
</comment>
<feature type="region of interest" description="Disordered" evidence="16">
    <location>
        <begin position="1"/>
        <end position="183"/>
    </location>
</feature>
<evidence type="ECO:0000256" key="2">
    <source>
        <dbReference type="ARBA" id="ARBA00004496"/>
    </source>
</evidence>
<dbReference type="FunFam" id="3.40.50.300:FF:000112">
    <property type="entry name" value="Eukaryotic translation initiation factor 5B"/>
    <property type="match status" value="1"/>
</dbReference>
<evidence type="ECO:0000256" key="15">
    <source>
        <dbReference type="ARBA" id="ARBA00061781"/>
    </source>
</evidence>
<evidence type="ECO:0000256" key="9">
    <source>
        <dbReference type="ARBA" id="ARBA00022741"/>
    </source>
</evidence>
<evidence type="ECO:0000256" key="8">
    <source>
        <dbReference type="ARBA" id="ARBA00022723"/>
    </source>
</evidence>
<dbReference type="Proteomes" id="UP001626550">
    <property type="component" value="Unassembled WGS sequence"/>
</dbReference>
<evidence type="ECO:0000313" key="19">
    <source>
        <dbReference type="Proteomes" id="UP001626550"/>
    </source>
</evidence>
<feature type="compositionally biased region" description="Basic and acidic residues" evidence="16">
    <location>
        <begin position="116"/>
        <end position="125"/>
    </location>
</feature>
<dbReference type="SUPFAM" id="SSF50447">
    <property type="entry name" value="Translation proteins"/>
    <property type="match status" value="1"/>
</dbReference>
<dbReference type="AlphaFoldDB" id="A0ABD2Q372"/>
<feature type="compositionally biased region" description="Basic and acidic residues" evidence="16">
    <location>
        <begin position="1"/>
        <end position="18"/>
    </location>
</feature>
<accession>A0ABD2Q372</accession>
<dbReference type="Pfam" id="PF14578">
    <property type="entry name" value="GTP_EFTU_D4"/>
    <property type="match status" value="1"/>
</dbReference>
<dbReference type="PROSITE" id="PS51722">
    <property type="entry name" value="G_TR_2"/>
    <property type="match status" value="1"/>
</dbReference>
<comment type="similarity">
    <text evidence="3">Belongs to the TRAFAC class translation factor GTPase superfamily. Classic translation factor GTPase family. IF-2 subfamily.</text>
</comment>
<dbReference type="CDD" id="cd16266">
    <property type="entry name" value="IF2_aeIF5B_IV"/>
    <property type="match status" value="1"/>
</dbReference>
<feature type="compositionally biased region" description="Basic and acidic residues" evidence="16">
    <location>
        <begin position="38"/>
        <end position="106"/>
    </location>
</feature>
<evidence type="ECO:0000256" key="11">
    <source>
        <dbReference type="ARBA" id="ARBA00022917"/>
    </source>
</evidence>
<name>A0ABD2Q372_9PLAT</name>
<dbReference type="SUPFAM" id="SSF52156">
    <property type="entry name" value="Initiation factor IF2/eIF5b, domain 3"/>
    <property type="match status" value="1"/>
</dbReference>
<keyword evidence="11" id="KW-0648">Protein biosynthesis</keyword>
<dbReference type="PANTHER" id="PTHR43381">
    <property type="entry name" value="TRANSLATION INITIATION FACTOR IF-2-RELATED"/>
    <property type="match status" value="1"/>
</dbReference>
<evidence type="ECO:0000256" key="6">
    <source>
        <dbReference type="ARBA" id="ARBA00022490"/>
    </source>
</evidence>
<evidence type="ECO:0000256" key="1">
    <source>
        <dbReference type="ARBA" id="ARBA00001944"/>
    </source>
</evidence>
<dbReference type="SUPFAM" id="SSF52540">
    <property type="entry name" value="P-loop containing nucleoside triphosphate hydrolases"/>
    <property type="match status" value="1"/>
</dbReference>
<dbReference type="NCBIfam" id="TIGR00231">
    <property type="entry name" value="small_GTP"/>
    <property type="match status" value="1"/>
</dbReference>
<evidence type="ECO:0000256" key="13">
    <source>
        <dbReference type="ARBA" id="ARBA00032478"/>
    </source>
</evidence>
<dbReference type="InterPro" id="IPR009000">
    <property type="entry name" value="Transl_B-barrel_sf"/>
</dbReference>
<protein>
    <recommendedName>
        <fullName evidence="5">Eukaryotic translation initiation factor 5B</fullName>
        <ecNumber evidence="4">3.6.5.3</ecNumber>
    </recommendedName>
    <alternativeName>
        <fullName evidence="13">Translation initiation factor IF-2</fullName>
    </alternativeName>
</protein>
<comment type="subunit">
    <text evidence="15">Interacts through its C-terminal domain (CTD) with the CTD of eIF1A (EIF1AX) or with the CTD of EIF5 (mutually exclusive) through a common binding site. Interacts with eIF1A (EIF1AX) from the location of the start codon by the 43S complex until the formation of the 80S complex. Interacts with ANXA5 in a calcium and phospholipid-dependent manner.</text>
</comment>
<dbReference type="GO" id="GO:0005737">
    <property type="term" value="C:cytoplasm"/>
    <property type="evidence" value="ECO:0007669"/>
    <property type="project" value="UniProtKB-SubCell"/>
</dbReference>
<dbReference type="FunFam" id="2.40.30.10:FF:000026">
    <property type="entry name" value="Eukaryotic translation initiation factor 5B"/>
    <property type="match status" value="1"/>
</dbReference>
<dbReference type="Pfam" id="PF00009">
    <property type="entry name" value="GTP_EFTU"/>
    <property type="match status" value="1"/>
</dbReference>
<evidence type="ECO:0000256" key="7">
    <source>
        <dbReference type="ARBA" id="ARBA00022540"/>
    </source>
</evidence>
<keyword evidence="10" id="KW-0378">Hydrolase</keyword>
<gene>
    <name evidence="18" type="primary">EIF5B</name>
    <name evidence="18" type="ORF">Ciccas_007594</name>
</gene>
<dbReference type="InterPro" id="IPR023115">
    <property type="entry name" value="TIF_IF2_dom3"/>
</dbReference>
<feature type="domain" description="Tr-type G" evidence="17">
    <location>
        <begin position="256"/>
        <end position="480"/>
    </location>
</feature>
<dbReference type="GO" id="GO:0016787">
    <property type="term" value="F:hydrolase activity"/>
    <property type="evidence" value="ECO:0007669"/>
    <property type="project" value="UniProtKB-KW"/>
</dbReference>
<dbReference type="Gene3D" id="3.40.50.300">
    <property type="entry name" value="P-loop containing nucleotide triphosphate hydrolases"/>
    <property type="match status" value="1"/>
</dbReference>
<dbReference type="GO" id="GO:0046872">
    <property type="term" value="F:metal ion binding"/>
    <property type="evidence" value="ECO:0007669"/>
    <property type="project" value="UniProtKB-KW"/>
</dbReference>
<feature type="compositionally biased region" description="Basic and acidic residues" evidence="16">
    <location>
        <begin position="169"/>
        <end position="179"/>
    </location>
</feature>
<dbReference type="PANTHER" id="PTHR43381:SF4">
    <property type="entry name" value="EUKARYOTIC TRANSLATION INITIATION FACTOR 5B"/>
    <property type="match status" value="1"/>
</dbReference>
<dbReference type="FunFam" id="2.40.30.10:FF:000013">
    <property type="entry name" value="eukaryotic translation initiation factor 5B"/>
    <property type="match status" value="1"/>
</dbReference>
<dbReference type="NCBIfam" id="NF003078">
    <property type="entry name" value="PRK04004.1"/>
    <property type="match status" value="1"/>
</dbReference>
<dbReference type="GO" id="GO:0005525">
    <property type="term" value="F:GTP binding"/>
    <property type="evidence" value="ECO:0007669"/>
    <property type="project" value="UniProtKB-KW"/>
</dbReference>
<sequence>MADNDNLPKGEAEVEKSKNAKKKSKAKNTASKPVEQPAVEKKPKGYSKVKAEIEKRKADEEKARKQQEEEERKYEEELRLRQEQEAKEKREKEQRLLERKEHKDALRAQGLLLTAKQKENQRKVQEMLAARGVVVNEEKEKKPSGTARGKKFKKGKPLEPQQQQQQNDHVAEEEKKESSELADWEDLADDLEEETCTQPTQEVKNGTASFVPVKPKFALIHDTLTDDEKASLIATARSNIKERHKLYEAQRSTDRLRSGVICVLGHVDTGKTKILDKLRNTNVQDREAGGITQQIGATNVPKQNICDATAMCSKFFDTSNMKLPGLLIIDTPGHESFSNLRIRGSSLCDMAILVVDLMHSLEEQTKESIRILAARKTPFVVALNKIDRLYNWKSSPKESVVQVIARQAPETMNDMNDRVKKVISDFACLELNARLFYEAEHGGIRETDSSYVNMVPTSAHSGDGMGDLLAYICRNLEENLGTRISYSDELSASVMEVKEIDGLGTTIDTIVVNGTLHQGDQIVLAGQDGPFSTQIRSLLQPAPMSEFRVKASNYQQLKQLVGAQGVKIAAKNLEQCLAGLPVYVAHDLSEELYYKKKLERLIDDALKAIQVSSLGVYVMASTLGSLESLLVYLTDTDIPYSGINIGTVHKKDVIKASVMLKRDPKWAIILAFDVKVDKEARKLADEMNVKIFTSEIIYQLQDQMQKYFEELKNQNRVKHRDQAVFPVRLKILPDMVFHKRAPIVMGVRVEAGILKVGTPLCVPSKECVQIGKVFSIETNNKPMDSARAGSEVCIRVDPLEGETPKLFGRHFDLQDEVVSKVKLSSTMHSFLPQITRLSIDVMKDYFRDDLSKDDWRLMAELKKLLNIP</sequence>
<evidence type="ECO:0000256" key="10">
    <source>
        <dbReference type="ARBA" id="ARBA00022801"/>
    </source>
</evidence>
<evidence type="ECO:0000256" key="4">
    <source>
        <dbReference type="ARBA" id="ARBA00011986"/>
    </source>
</evidence>
<keyword evidence="7 18" id="KW-0396">Initiation factor</keyword>
<dbReference type="InterPro" id="IPR015760">
    <property type="entry name" value="TIF_IF2"/>
</dbReference>
<evidence type="ECO:0000256" key="5">
    <source>
        <dbReference type="ARBA" id="ARBA00013824"/>
    </source>
</evidence>
<keyword evidence="12" id="KW-0342">GTP-binding</keyword>
<reference evidence="18 19" key="1">
    <citation type="submission" date="2024-11" db="EMBL/GenBank/DDBJ databases">
        <title>Adaptive evolution of stress response genes in parasites aligns with host niche diversity.</title>
        <authorList>
            <person name="Hahn C."/>
            <person name="Resl P."/>
        </authorList>
    </citation>
    <scope>NUCLEOTIDE SEQUENCE [LARGE SCALE GENOMIC DNA]</scope>
    <source>
        <strain evidence="18">EGGRZ-B1_66</strain>
        <tissue evidence="18">Body</tissue>
    </source>
</reference>
<dbReference type="Gene3D" id="3.40.50.10050">
    <property type="entry name" value="Translation initiation factor IF- 2, domain 3"/>
    <property type="match status" value="1"/>
</dbReference>
<dbReference type="InterPro" id="IPR000795">
    <property type="entry name" value="T_Tr_GTP-bd_dom"/>
</dbReference>
<dbReference type="FunFam" id="3.40.50.10050:FF:000002">
    <property type="entry name" value="Eukaryotic translation initiation factor 5B"/>
    <property type="match status" value="1"/>
</dbReference>
<dbReference type="InterPro" id="IPR005225">
    <property type="entry name" value="Small_GTP-bd"/>
</dbReference>
<evidence type="ECO:0000313" key="18">
    <source>
        <dbReference type="EMBL" id="KAL3313798.1"/>
    </source>
</evidence>
<dbReference type="EMBL" id="JBJKFK010001188">
    <property type="protein sequence ID" value="KAL3313798.1"/>
    <property type="molecule type" value="Genomic_DNA"/>
</dbReference>
<comment type="cofactor">
    <cofactor evidence="1">
        <name>a monovalent cation</name>
        <dbReference type="ChEBI" id="CHEBI:60242"/>
    </cofactor>
</comment>
<dbReference type="Pfam" id="PF11987">
    <property type="entry name" value="IF-2"/>
    <property type="match status" value="1"/>
</dbReference>
<evidence type="ECO:0000256" key="12">
    <source>
        <dbReference type="ARBA" id="ARBA00023134"/>
    </source>
</evidence>
<evidence type="ECO:0000256" key="14">
    <source>
        <dbReference type="ARBA" id="ARBA00053410"/>
    </source>
</evidence>
<dbReference type="PRINTS" id="PR00315">
    <property type="entry name" value="ELONGATNFCT"/>
</dbReference>
<keyword evidence="6" id="KW-0963">Cytoplasm</keyword>
<dbReference type="InterPro" id="IPR029459">
    <property type="entry name" value="EFTU-type"/>
</dbReference>
<evidence type="ECO:0000259" key="17">
    <source>
        <dbReference type="PROSITE" id="PS51722"/>
    </source>
</evidence>
<keyword evidence="8" id="KW-0479">Metal-binding</keyword>
<dbReference type="EC" id="3.6.5.3" evidence="4"/>
<keyword evidence="9" id="KW-0547">Nucleotide-binding</keyword>
<dbReference type="CDD" id="cd03703">
    <property type="entry name" value="aeIF5B_II"/>
    <property type="match status" value="1"/>
</dbReference>
<dbReference type="InterPro" id="IPR027417">
    <property type="entry name" value="P-loop_NTPase"/>
</dbReference>
<organism evidence="18 19">
    <name type="scientific">Cichlidogyrus casuarinus</name>
    <dbReference type="NCBI Taxonomy" id="1844966"/>
    <lineage>
        <taxon>Eukaryota</taxon>
        <taxon>Metazoa</taxon>
        <taxon>Spiralia</taxon>
        <taxon>Lophotrochozoa</taxon>
        <taxon>Platyhelminthes</taxon>
        <taxon>Monogenea</taxon>
        <taxon>Monopisthocotylea</taxon>
        <taxon>Dactylogyridea</taxon>
        <taxon>Ancyrocephalidae</taxon>
        <taxon>Cichlidogyrus</taxon>
    </lineage>
</organism>
<evidence type="ECO:0000256" key="3">
    <source>
        <dbReference type="ARBA" id="ARBA00007733"/>
    </source>
</evidence>
<dbReference type="Gene3D" id="2.40.30.10">
    <property type="entry name" value="Translation factors"/>
    <property type="match status" value="2"/>
</dbReference>
<dbReference type="GO" id="GO:0003743">
    <property type="term" value="F:translation initiation factor activity"/>
    <property type="evidence" value="ECO:0007669"/>
    <property type="project" value="UniProtKB-KW"/>
</dbReference>
<keyword evidence="19" id="KW-1185">Reference proteome</keyword>
<dbReference type="InterPro" id="IPR036925">
    <property type="entry name" value="TIF_IF2_dom3_sf"/>
</dbReference>
<evidence type="ECO:0000256" key="16">
    <source>
        <dbReference type="SAM" id="MobiDB-lite"/>
    </source>
</evidence>
<comment type="subcellular location">
    <subcellularLocation>
        <location evidence="2">Cytoplasm</location>
    </subcellularLocation>
</comment>